<evidence type="ECO:0000256" key="8">
    <source>
        <dbReference type="ARBA" id="ARBA00022842"/>
    </source>
</evidence>
<comment type="cofactor">
    <cofactor evidence="1 11">
        <name>Mg(2+)</name>
        <dbReference type="ChEBI" id="CHEBI:18420"/>
    </cofactor>
</comment>
<keyword evidence="8 11" id="KW-0460">Magnesium</keyword>
<dbReference type="InterPro" id="IPR008284">
    <property type="entry name" value="MoCF_biosynth_CS"/>
</dbReference>
<comment type="caution">
    <text evidence="13">The sequence shown here is derived from an EMBL/GenBank/DDBJ whole genome shotgun (WGS) entry which is preliminary data.</text>
</comment>
<evidence type="ECO:0000256" key="3">
    <source>
        <dbReference type="ARBA" id="ARBA00005046"/>
    </source>
</evidence>
<dbReference type="Pfam" id="PF03453">
    <property type="entry name" value="MoeA_N"/>
    <property type="match status" value="1"/>
</dbReference>
<evidence type="ECO:0000256" key="10">
    <source>
        <dbReference type="ARBA" id="ARBA00047317"/>
    </source>
</evidence>
<dbReference type="InterPro" id="IPR005110">
    <property type="entry name" value="MoeA_linker/N"/>
</dbReference>
<gene>
    <name evidence="13" type="ORF">Q4527_00720</name>
</gene>
<dbReference type="InterPro" id="IPR038987">
    <property type="entry name" value="MoeA-like"/>
</dbReference>
<dbReference type="Gene3D" id="2.40.340.10">
    <property type="entry name" value="MoeA, C-terminal, domain IV"/>
    <property type="match status" value="1"/>
</dbReference>
<dbReference type="Proteomes" id="UP001170717">
    <property type="component" value="Unassembled WGS sequence"/>
</dbReference>
<dbReference type="Pfam" id="PF00994">
    <property type="entry name" value="MoCF_biosynth"/>
    <property type="match status" value="1"/>
</dbReference>
<evidence type="ECO:0000256" key="4">
    <source>
        <dbReference type="ARBA" id="ARBA00010763"/>
    </source>
</evidence>
<keyword evidence="5 11" id="KW-0500">Molybdenum</keyword>
<keyword evidence="6 11" id="KW-0808">Transferase</keyword>
<dbReference type="PANTHER" id="PTHR10192:SF5">
    <property type="entry name" value="GEPHYRIN"/>
    <property type="match status" value="1"/>
</dbReference>
<proteinExistence type="inferred from homology"/>
<dbReference type="SUPFAM" id="SSF63882">
    <property type="entry name" value="MoeA N-terminal region -like"/>
    <property type="match status" value="1"/>
</dbReference>
<dbReference type="FunFam" id="2.170.190.11:FF:000001">
    <property type="entry name" value="Molybdopterin molybdenumtransferase"/>
    <property type="match status" value="1"/>
</dbReference>
<evidence type="ECO:0000256" key="9">
    <source>
        <dbReference type="ARBA" id="ARBA00023150"/>
    </source>
</evidence>
<dbReference type="InterPro" id="IPR036425">
    <property type="entry name" value="MoaB/Mog-like_dom_sf"/>
</dbReference>
<comment type="catalytic activity">
    <reaction evidence="10">
        <text>adenylyl-molybdopterin + molybdate = Mo-molybdopterin + AMP + H(+)</text>
        <dbReference type="Rhea" id="RHEA:35047"/>
        <dbReference type="ChEBI" id="CHEBI:15378"/>
        <dbReference type="ChEBI" id="CHEBI:36264"/>
        <dbReference type="ChEBI" id="CHEBI:62727"/>
        <dbReference type="ChEBI" id="CHEBI:71302"/>
        <dbReference type="ChEBI" id="CHEBI:456215"/>
        <dbReference type="EC" id="2.10.1.1"/>
    </reaction>
</comment>
<dbReference type="Gene3D" id="2.170.190.11">
    <property type="entry name" value="Molybdopterin biosynthesis moea protein, domain 3"/>
    <property type="match status" value="1"/>
</dbReference>
<keyword evidence="7 11" id="KW-0479">Metal-binding</keyword>
<accession>A0AAW7YXZ6</accession>
<dbReference type="NCBIfam" id="NF045515">
    <property type="entry name" value="Glp_gephyrin"/>
    <property type="match status" value="1"/>
</dbReference>
<sequence length="411" mass="43895">MSSKWLSLEHALEKAIDATSTLGESETIALSRALGRITASEVHATLSVPPWDNSAMDGFAINAASSQPDTLMPIQGTITAGMAADEPLKPGHAIKIMTGAPVPPGADAVVMVENTSTEGNHVSINKQHACGENIRKKEADIKIGQSLVNQGIRLQPQHLMLLSSQGLTTVEVVKQVKVGVVATGSELAQPGEPCLPTQIYESNRIGVSALLSELGVEIIDFGIVKDDEQSLTALFKEASEQVDVMVSSGGVSVGDADYVKDVIDTLGSIDFWKVAIKPGKPFALGHIGNTLFCGLPGNPVSAFVTAKLLVTPLIRKMQGERHVRKPLTVNATVTCDIKRRAGRRDFQRATMTYDENFNLLVTPFRTQSSGVMTSITAANCLMIIHEDISHVEKGTTLPVIPFDLLSPESDL</sequence>
<organism evidence="13 14">
    <name type="scientific">Alteromonas stellipolaris</name>
    <dbReference type="NCBI Taxonomy" id="233316"/>
    <lineage>
        <taxon>Bacteria</taxon>
        <taxon>Pseudomonadati</taxon>
        <taxon>Pseudomonadota</taxon>
        <taxon>Gammaproteobacteria</taxon>
        <taxon>Alteromonadales</taxon>
        <taxon>Alteromonadaceae</taxon>
        <taxon>Alteromonas/Salinimonas group</taxon>
        <taxon>Alteromonas</taxon>
    </lineage>
</organism>
<dbReference type="InterPro" id="IPR036688">
    <property type="entry name" value="MoeA_C_domain_IV_sf"/>
</dbReference>
<name>A0AAW7YXZ6_9ALTE</name>
<comment type="function">
    <text evidence="2 11">Catalyzes the insertion of molybdate into adenylated molybdopterin with the concomitant release of AMP.</text>
</comment>
<dbReference type="PANTHER" id="PTHR10192">
    <property type="entry name" value="MOLYBDOPTERIN BIOSYNTHESIS PROTEIN"/>
    <property type="match status" value="1"/>
</dbReference>
<dbReference type="SMART" id="SM00852">
    <property type="entry name" value="MoCF_biosynth"/>
    <property type="match status" value="1"/>
</dbReference>
<dbReference type="InterPro" id="IPR001453">
    <property type="entry name" value="MoaB/Mog_dom"/>
</dbReference>
<dbReference type="CDD" id="cd00887">
    <property type="entry name" value="MoeA"/>
    <property type="match status" value="1"/>
</dbReference>
<dbReference type="NCBIfam" id="TIGR00177">
    <property type="entry name" value="molyb_syn"/>
    <property type="match status" value="1"/>
</dbReference>
<dbReference type="InterPro" id="IPR005111">
    <property type="entry name" value="MoeA_C_domain_IV"/>
</dbReference>
<comment type="similarity">
    <text evidence="4 11">Belongs to the MoeA family.</text>
</comment>
<evidence type="ECO:0000256" key="5">
    <source>
        <dbReference type="ARBA" id="ARBA00022505"/>
    </source>
</evidence>
<dbReference type="FunFam" id="3.40.980.10:FF:000004">
    <property type="entry name" value="Molybdopterin molybdenumtransferase"/>
    <property type="match status" value="1"/>
</dbReference>
<reference evidence="13" key="1">
    <citation type="submission" date="2023-07" db="EMBL/GenBank/DDBJ databases">
        <title>Genome content predicts the carbon catabolic preferences of heterotrophic bacteria.</title>
        <authorList>
            <person name="Gralka M."/>
        </authorList>
    </citation>
    <scope>NUCLEOTIDE SEQUENCE</scope>
    <source>
        <strain evidence="13">F2M12</strain>
    </source>
</reference>
<dbReference type="AlphaFoldDB" id="A0AAW7YXZ6"/>
<evidence type="ECO:0000256" key="11">
    <source>
        <dbReference type="RuleBase" id="RU365090"/>
    </source>
</evidence>
<dbReference type="SUPFAM" id="SSF53218">
    <property type="entry name" value="Molybdenum cofactor biosynthesis proteins"/>
    <property type="match status" value="1"/>
</dbReference>
<dbReference type="InterPro" id="IPR036135">
    <property type="entry name" value="MoeA_linker/N_sf"/>
</dbReference>
<evidence type="ECO:0000259" key="12">
    <source>
        <dbReference type="SMART" id="SM00852"/>
    </source>
</evidence>
<keyword evidence="9 11" id="KW-0501">Molybdenum cofactor biosynthesis</keyword>
<dbReference type="GO" id="GO:0005829">
    <property type="term" value="C:cytosol"/>
    <property type="evidence" value="ECO:0007669"/>
    <property type="project" value="TreeGrafter"/>
</dbReference>
<dbReference type="EMBL" id="JAUOQI010000001">
    <property type="protein sequence ID" value="MDO6575893.1"/>
    <property type="molecule type" value="Genomic_DNA"/>
</dbReference>
<dbReference type="Gene3D" id="3.40.980.10">
    <property type="entry name" value="MoaB/Mog-like domain"/>
    <property type="match status" value="1"/>
</dbReference>
<dbReference type="EC" id="2.10.1.1" evidence="11"/>
<dbReference type="RefSeq" id="WP_303537773.1">
    <property type="nucleotide sequence ID" value="NZ_JAUOQI010000001.1"/>
</dbReference>
<protein>
    <recommendedName>
        <fullName evidence="11">Molybdopterin molybdenumtransferase</fullName>
        <ecNumber evidence="11">2.10.1.1</ecNumber>
    </recommendedName>
</protein>
<evidence type="ECO:0000313" key="14">
    <source>
        <dbReference type="Proteomes" id="UP001170717"/>
    </source>
</evidence>
<feature type="domain" description="MoaB/Mog" evidence="12">
    <location>
        <begin position="179"/>
        <end position="316"/>
    </location>
</feature>
<evidence type="ECO:0000313" key="13">
    <source>
        <dbReference type="EMBL" id="MDO6575893.1"/>
    </source>
</evidence>
<evidence type="ECO:0000256" key="6">
    <source>
        <dbReference type="ARBA" id="ARBA00022679"/>
    </source>
</evidence>
<comment type="pathway">
    <text evidence="3 11">Cofactor biosynthesis; molybdopterin biosynthesis.</text>
</comment>
<dbReference type="GO" id="GO:0046872">
    <property type="term" value="F:metal ion binding"/>
    <property type="evidence" value="ECO:0007669"/>
    <property type="project" value="UniProtKB-UniRule"/>
</dbReference>
<dbReference type="PROSITE" id="PS01079">
    <property type="entry name" value="MOCF_BIOSYNTHESIS_2"/>
    <property type="match status" value="1"/>
</dbReference>
<evidence type="ECO:0000256" key="7">
    <source>
        <dbReference type="ARBA" id="ARBA00022723"/>
    </source>
</evidence>
<dbReference type="SUPFAM" id="SSF63867">
    <property type="entry name" value="MoeA C-terminal domain-like"/>
    <property type="match status" value="1"/>
</dbReference>
<evidence type="ECO:0000256" key="2">
    <source>
        <dbReference type="ARBA" id="ARBA00002901"/>
    </source>
</evidence>
<dbReference type="Gene3D" id="3.90.105.10">
    <property type="entry name" value="Molybdopterin biosynthesis moea protein, domain 2"/>
    <property type="match status" value="1"/>
</dbReference>
<dbReference type="GO" id="GO:0006777">
    <property type="term" value="P:Mo-molybdopterin cofactor biosynthetic process"/>
    <property type="evidence" value="ECO:0007669"/>
    <property type="project" value="UniProtKB-UniRule"/>
</dbReference>
<dbReference type="Pfam" id="PF03454">
    <property type="entry name" value="MoeA_C"/>
    <property type="match status" value="1"/>
</dbReference>
<dbReference type="GO" id="GO:0061599">
    <property type="term" value="F:molybdopterin molybdotransferase activity"/>
    <property type="evidence" value="ECO:0007669"/>
    <property type="project" value="UniProtKB-UniRule"/>
</dbReference>
<evidence type="ECO:0000256" key="1">
    <source>
        <dbReference type="ARBA" id="ARBA00001946"/>
    </source>
</evidence>